<evidence type="ECO:0000256" key="2">
    <source>
        <dbReference type="ARBA" id="ARBA00022723"/>
    </source>
</evidence>
<evidence type="ECO:0000256" key="7">
    <source>
        <dbReference type="ARBA" id="ARBA00038226"/>
    </source>
</evidence>
<feature type="domain" description="C3H1-type" evidence="9">
    <location>
        <begin position="19"/>
        <end position="47"/>
    </location>
</feature>
<accession>A0A6A4VLZ9</accession>
<feature type="zinc finger region" description="C3H1-type" evidence="8">
    <location>
        <begin position="53"/>
        <end position="81"/>
    </location>
</feature>
<evidence type="ECO:0000256" key="5">
    <source>
        <dbReference type="ARBA" id="ARBA00022833"/>
    </source>
</evidence>
<protein>
    <submittedName>
        <fullName evidence="11">Protein muscleblind</fullName>
    </submittedName>
</protein>
<dbReference type="GO" id="GO:0005737">
    <property type="term" value="C:cytoplasm"/>
    <property type="evidence" value="ECO:0007669"/>
    <property type="project" value="TreeGrafter"/>
</dbReference>
<feature type="domain" description="Reverse transcriptase" evidence="10">
    <location>
        <begin position="1"/>
        <end position="275"/>
    </location>
</feature>
<keyword evidence="6" id="KW-0539">Nucleus</keyword>
<keyword evidence="3" id="KW-0677">Repeat</keyword>
<keyword evidence="12" id="KW-1185">Reference proteome</keyword>
<dbReference type="PANTHER" id="PTHR12675:SF12">
    <property type="entry name" value="PROTEIN MUSCLEBLIND"/>
    <property type="match status" value="1"/>
</dbReference>
<dbReference type="PROSITE" id="PS50103">
    <property type="entry name" value="ZF_C3H1"/>
    <property type="match status" value="2"/>
</dbReference>
<dbReference type="InterPro" id="IPR000477">
    <property type="entry name" value="RT_dom"/>
</dbReference>
<dbReference type="InterPro" id="IPR000571">
    <property type="entry name" value="Znf_CCCH"/>
</dbReference>
<dbReference type="OrthoDB" id="6285980at2759"/>
<evidence type="ECO:0000259" key="9">
    <source>
        <dbReference type="PROSITE" id="PS50103"/>
    </source>
</evidence>
<dbReference type="PANTHER" id="PTHR12675">
    <property type="entry name" value="MUSCLEBLIND-LIKE PROTEIN"/>
    <property type="match status" value="1"/>
</dbReference>
<evidence type="ECO:0000256" key="1">
    <source>
        <dbReference type="ARBA" id="ARBA00004123"/>
    </source>
</evidence>
<dbReference type="PROSITE" id="PS50878">
    <property type="entry name" value="RT_POL"/>
    <property type="match status" value="1"/>
</dbReference>
<comment type="similarity">
    <text evidence="7">Belongs to the muscleblind family.</text>
</comment>
<dbReference type="AlphaFoldDB" id="A0A6A4VLZ9"/>
<gene>
    <name evidence="11" type="primary">mbl_0</name>
    <name evidence="11" type="ORF">FJT64_007693</name>
</gene>
<dbReference type="GO" id="GO:0008270">
    <property type="term" value="F:zinc ion binding"/>
    <property type="evidence" value="ECO:0007669"/>
    <property type="project" value="UniProtKB-KW"/>
</dbReference>
<comment type="caution">
    <text evidence="11">The sequence shown here is derived from an EMBL/GenBank/DDBJ whole genome shotgun (WGS) entry which is preliminary data.</text>
</comment>
<feature type="domain" description="C3H1-type" evidence="9">
    <location>
        <begin position="53"/>
        <end position="81"/>
    </location>
</feature>
<evidence type="ECO:0000259" key="10">
    <source>
        <dbReference type="PROSITE" id="PS50878"/>
    </source>
</evidence>
<evidence type="ECO:0000256" key="3">
    <source>
        <dbReference type="ARBA" id="ARBA00022737"/>
    </source>
</evidence>
<dbReference type="Pfam" id="PF00078">
    <property type="entry name" value="RVT_1"/>
    <property type="match status" value="1"/>
</dbReference>
<evidence type="ECO:0000313" key="12">
    <source>
        <dbReference type="Proteomes" id="UP000440578"/>
    </source>
</evidence>
<keyword evidence="4 8" id="KW-0863">Zinc-finger</keyword>
<dbReference type="SMART" id="SM00356">
    <property type="entry name" value="ZnF_C3H1"/>
    <property type="match status" value="2"/>
</dbReference>
<organism evidence="11 12">
    <name type="scientific">Amphibalanus amphitrite</name>
    <name type="common">Striped barnacle</name>
    <name type="synonym">Balanus amphitrite</name>
    <dbReference type="NCBI Taxonomy" id="1232801"/>
    <lineage>
        <taxon>Eukaryota</taxon>
        <taxon>Metazoa</taxon>
        <taxon>Ecdysozoa</taxon>
        <taxon>Arthropoda</taxon>
        <taxon>Crustacea</taxon>
        <taxon>Multicrustacea</taxon>
        <taxon>Cirripedia</taxon>
        <taxon>Thoracica</taxon>
        <taxon>Thoracicalcarea</taxon>
        <taxon>Balanomorpha</taxon>
        <taxon>Balanoidea</taxon>
        <taxon>Balanidae</taxon>
        <taxon>Amphibalaninae</taxon>
        <taxon>Amphibalanus</taxon>
    </lineage>
</organism>
<dbReference type="GO" id="GO:0003723">
    <property type="term" value="F:RNA binding"/>
    <property type="evidence" value="ECO:0007669"/>
    <property type="project" value="TreeGrafter"/>
</dbReference>
<evidence type="ECO:0000256" key="4">
    <source>
        <dbReference type="ARBA" id="ARBA00022771"/>
    </source>
</evidence>
<dbReference type="FunFam" id="3.30.1370.210:FF:000005">
    <property type="entry name" value="Muscleblind, isoform M"/>
    <property type="match status" value="1"/>
</dbReference>
<comment type="subcellular location">
    <subcellularLocation>
        <location evidence="1">Nucleus</location>
    </subcellularLocation>
</comment>
<dbReference type="GO" id="GO:0005654">
    <property type="term" value="C:nucleoplasm"/>
    <property type="evidence" value="ECO:0007669"/>
    <property type="project" value="TreeGrafter"/>
</dbReference>
<dbReference type="InterPro" id="IPR054429">
    <property type="entry name" value="Znf-CCCH_Muscleblind-like"/>
</dbReference>
<proteinExistence type="inferred from homology"/>
<evidence type="ECO:0000256" key="6">
    <source>
        <dbReference type="ARBA" id="ARBA00023242"/>
    </source>
</evidence>
<name>A0A6A4VLZ9_AMPAM</name>
<evidence type="ECO:0000313" key="11">
    <source>
        <dbReference type="EMBL" id="KAF0294653.1"/>
    </source>
</evidence>
<dbReference type="GO" id="GO:0043484">
    <property type="term" value="P:regulation of RNA splicing"/>
    <property type="evidence" value="ECO:0007669"/>
    <property type="project" value="TreeGrafter"/>
</dbReference>
<reference evidence="11 12" key="1">
    <citation type="submission" date="2019-07" db="EMBL/GenBank/DDBJ databases">
        <title>Draft genome assembly of a fouling barnacle, Amphibalanus amphitrite (Darwin, 1854): The first reference genome for Thecostraca.</title>
        <authorList>
            <person name="Kim W."/>
        </authorList>
    </citation>
    <scope>NUCLEOTIDE SEQUENCE [LARGE SCALE GENOMIC DNA]</scope>
    <source>
        <strain evidence="11">SNU_AA5</strain>
        <tissue evidence="11">Soma without cirri and trophi</tissue>
    </source>
</reference>
<dbReference type="EMBL" id="VIIS01001672">
    <property type="protein sequence ID" value="KAF0294653.1"/>
    <property type="molecule type" value="Genomic_DNA"/>
</dbReference>
<keyword evidence="5 8" id="KW-0862">Zinc</keyword>
<feature type="zinc finger region" description="C3H1-type" evidence="8">
    <location>
        <begin position="19"/>
        <end position="47"/>
    </location>
</feature>
<dbReference type="Pfam" id="PF22628">
    <property type="entry name" value="zf-CCCH_10"/>
    <property type="match status" value="1"/>
</dbReference>
<keyword evidence="2 8" id="KW-0479">Metal-binding</keyword>
<dbReference type="Proteomes" id="UP000440578">
    <property type="component" value="Unassembled WGS sequence"/>
</dbReference>
<dbReference type="Gene3D" id="3.30.1370.210">
    <property type="match status" value="1"/>
</dbReference>
<evidence type="ECO:0000256" key="8">
    <source>
        <dbReference type="PROSITE-ProRule" id="PRU00723"/>
    </source>
</evidence>
<sequence length="338" mass="37380">MSVPGYHMVSALQAKDSRWLQLEVCREFQRNKCSRSDAECKFAHPVPHVEVQNGKVTACFDSIKGRCNREKPPCKYFHPPQHLKEQLLINGKNNLAFKNALMQQLAAGGLALHATAPMASPAGQMYAGLSQYYTLAASPPVGDTAMVASLPMQQMQQKLPTDRLEPLLNPIGTYQGSSLGPLLHNVYANDLPLYTDNSTGIIAYADDVQLYVSGQPRDIVQLKRSLEGSLSVLSNWYGKNGLKLNAAKTQLIVLGTPEMTRRLPPITINFCGSTITSSDTVKNLGVWFDSDMSFVTHTSDVVRRCTGYNELPADLRALSQARFKPALREHLFDRERAT</sequence>